<evidence type="ECO:0000313" key="13">
    <source>
        <dbReference type="Proteomes" id="UP001634747"/>
    </source>
</evidence>
<keyword evidence="4 10" id="KW-0378">Hydrolase</keyword>
<proteinExistence type="inferred from homology"/>
<evidence type="ECO:0000313" key="12">
    <source>
        <dbReference type="EMBL" id="MFN2976668.1"/>
    </source>
</evidence>
<dbReference type="InterPro" id="IPR017926">
    <property type="entry name" value="GATASE"/>
</dbReference>
<feature type="active site" evidence="10">
    <location>
        <position position="184"/>
    </location>
</feature>
<organism evidence="12 13">
    <name type="scientific">Terriglobus aquaticus</name>
    <dbReference type="NCBI Taxonomy" id="940139"/>
    <lineage>
        <taxon>Bacteria</taxon>
        <taxon>Pseudomonadati</taxon>
        <taxon>Acidobacteriota</taxon>
        <taxon>Terriglobia</taxon>
        <taxon>Terriglobales</taxon>
        <taxon>Acidobacteriaceae</taxon>
        <taxon>Terriglobus</taxon>
    </lineage>
</organism>
<evidence type="ECO:0000256" key="4">
    <source>
        <dbReference type="ARBA" id="ARBA00022801"/>
    </source>
</evidence>
<name>A0ABW9KMV2_9BACT</name>
<dbReference type="RefSeq" id="WP_263411865.1">
    <property type="nucleotide sequence ID" value="NZ_BAABBH010000001.1"/>
</dbReference>
<keyword evidence="7 10" id="KW-0456">Lyase</keyword>
<comment type="function">
    <text evidence="10">IGPS catalyzes the conversion of PRFAR and glutamine to IGP, AICAR and glutamate. The HisH subunit catalyzes the hydrolysis of glutamine to glutamate and ammonia as part of the synthesis of IGP and AICAR. The resulting ammonia molecule is channeled to the active site of HisF.</text>
</comment>
<reference evidence="12 13" key="1">
    <citation type="submission" date="2024-12" db="EMBL/GenBank/DDBJ databases">
        <authorList>
            <person name="Lee Y."/>
        </authorList>
    </citation>
    <scope>NUCLEOTIDE SEQUENCE [LARGE SCALE GENOMIC DNA]</scope>
    <source>
        <strain evidence="12 13">03SUJ4</strain>
    </source>
</reference>
<comment type="catalytic activity">
    <reaction evidence="9 10">
        <text>L-glutamine + H2O = L-glutamate + NH4(+)</text>
        <dbReference type="Rhea" id="RHEA:15889"/>
        <dbReference type="ChEBI" id="CHEBI:15377"/>
        <dbReference type="ChEBI" id="CHEBI:28938"/>
        <dbReference type="ChEBI" id="CHEBI:29985"/>
        <dbReference type="ChEBI" id="CHEBI:58359"/>
        <dbReference type="EC" id="3.5.1.2"/>
    </reaction>
</comment>
<evidence type="ECO:0000256" key="10">
    <source>
        <dbReference type="HAMAP-Rule" id="MF_00278"/>
    </source>
</evidence>
<dbReference type="NCBIfam" id="TIGR01855">
    <property type="entry name" value="IMP_synth_hisH"/>
    <property type="match status" value="1"/>
</dbReference>
<dbReference type="GO" id="GO:0016829">
    <property type="term" value="F:lyase activity"/>
    <property type="evidence" value="ECO:0007669"/>
    <property type="project" value="UniProtKB-KW"/>
</dbReference>
<dbReference type="InterPro" id="IPR029062">
    <property type="entry name" value="Class_I_gatase-like"/>
</dbReference>
<feature type="active site" evidence="10">
    <location>
        <position position="186"/>
    </location>
</feature>
<keyword evidence="10" id="KW-0963">Cytoplasm</keyword>
<feature type="domain" description="Glutamine amidotransferase" evidence="11">
    <location>
        <begin position="4"/>
        <end position="200"/>
    </location>
</feature>
<evidence type="ECO:0000256" key="7">
    <source>
        <dbReference type="ARBA" id="ARBA00023239"/>
    </source>
</evidence>
<comment type="pathway">
    <text evidence="1 10">Amino-acid biosynthesis; L-histidine biosynthesis; L-histidine from 5-phospho-alpha-D-ribose 1-diphosphate: step 5/9.</text>
</comment>
<dbReference type="InterPro" id="IPR010139">
    <property type="entry name" value="Imidazole-glycPsynth_HisH"/>
</dbReference>
<feature type="active site" description="Nucleophile" evidence="10">
    <location>
        <position position="78"/>
    </location>
</feature>
<dbReference type="Gene3D" id="3.40.50.880">
    <property type="match status" value="1"/>
</dbReference>
<dbReference type="HAMAP" id="MF_00278">
    <property type="entry name" value="HisH"/>
    <property type="match status" value="1"/>
</dbReference>
<dbReference type="PROSITE" id="PS51273">
    <property type="entry name" value="GATASE_TYPE_1"/>
    <property type="match status" value="1"/>
</dbReference>
<evidence type="ECO:0000256" key="6">
    <source>
        <dbReference type="ARBA" id="ARBA00023102"/>
    </source>
</evidence>
<dbReference type="CDD" id="cd01748">
    <property type="entry name" value="GATase1_IGP_Synthase"/>
    <property type="match status" value="1"/>
</dbReference>
<dbReference type="PANTHER" id="PTHR42701">
    <property type="entry name" value="IMIDAZOLE GLYCEROL PHOSPHATE SYNTHASE SUBUNIT HISH"/>
    <property type="match status" value="1"/>
</dbReference>
<keyword evidence="13" id="KW-1185">Reference proteome</keyword>
<dbReference type="EMBL" id="JBJYXY010000001">
    <property type="protein sequence ID" value="MFN2976668.1"/>
    <property type="molecule type" value="Genomic_DNA"/>
</dbReference>
<keyword evidence="5 10" id="KW-0315">Glutamine amidotransferase</keyword>
<dbReference type="EC" id="3.5.1.2" evidence="10"/>
<gene>
    <name evidence="10 12" type="primary">hisH</name>
    <name evidence="12" type="ORF">ACK2TP_12915</name>
</gene>
<evidence type="ECO:0000256" key="3">
    <source>
        <dbReference type="ARBA" id="ARBA00022605"/>
    </source>
</evidence>
<dbReference type="SUPFAM" id="SSF52317">
    <property type="entry name" value="Class I glutamine amidotransferase-like"/>
    <property type="match status" value="1"/>
</dbReference>
<accession>A0ABW9KMV2</accession>
<evidence type="ECO:0000256" key="8">
    <source>
        <dbReference type="ARBA" id="ARBA00047838"/>
    </source>
</evidence>
<dbReference type="Proteomes" id="UP001634747">
    <property type="component" value="Unassembled WGS sequence"/>
</dbReference>
<comment type="subcellular location">
    <subcellularLocation>
        <location evidence="10">Cytoplasm</location>
    </subcellularLocation>
</comment>
<dbReference type="EC" id="4.3.2.10" evidence="10"/>
<evidence type="ECO:0000256" key="9">
    <source>
        <dbReference type="ARBA" id="ARBA00049534"/>
    </source>
</evidence>
<comment type="subunit">
    <text evidence="2 10">Heterodimer of HisH and HisF.</text>
</comment>
<sequence length="203" mass="22106">MIQVIDYKAGNLTSVVKALQFLGAETHVTQSPEDVRAAEKIVLPGVGHFRATQLLHDLQLTEATREAIARGVPFLGICVGLQWLYEGSTEAESTDGLCHYGGRCERFPAVFEGAELKSPHVGWNSLEDVREGSRLLRGVAPGSFVYYTHSWRAPVDADTAATTFYGGPFTAAVERGNVMGVQFHPEKSGETGLQILRNFVELA</sequence>
<evidence type="ECO:0000256" key="1">
    <source>
        <dbReference type="ARBA" id="ARBA00005091"/>
    </source>
</evidence>
<evidence type="ECO:0000259" key="11">
    <source>
        <dbReference type="Pfam" id="PF00117"/>
    </source>
</evidence>
<evidence type="ECO:0000256" key="5">
    <source>
        <dbReference type="ARBA" id="ARBA00022962"/>
    </source>
</evidence>
<dbReference type="PIRSF" id="PIRSF000495">
    <property type="entry name" value="Amidotransf_hisH"/>
    <property type="match status" value="1"/>
</dbReference>
<protein>
    <recommendedName>
        <fullName evidence="10">Imidazole glycerol phosphate synthase subunit HisH</fullName>
        <ecNumber evidence="10">4.3.2.10</ecNumber>
    </recommendedName>
    <alternativeName>
        <fullName evidence="10">IGP synthase glutaminase subunit</fullName>
        <ecNumber evidence="10">3.5.1.2</ecNumber>
    </alternativeName>
    <alternativeName>
        <fullName evidence="10">IGP synthase subunit HisH</fullName>
    </alternativeName>
    <alternativeName>
        <fullName evidence="10">ImGP synthase subunit HisH</fullName>
        <shortName evidence="10">IGPS subunit HisH</shortName>
    </alternativeName>
</protein>
<keyword evidence="6 10" id="KW-0368">Histidine biosynthesis</keyword>
<evidence type="ECO:0000256" key="2">
    <source>
        <dbReference type="ARBA" id="ARBA00011152"/>
    </source>
</evidence>
<dbReference type="PANTHER" id="PTHR42701:SF1">
    <property type="entry name" value="IMIDAZOLE GLYCEROL PHOSPHATE SYNTHASE SUBUNIT HISH"/>
    <property type="match status" value="1"/>
</dbReference>
<keyword evidence="3 10" id="KW-0028">Amino-acid biosynthesis</keyword>
<comment type="caution">
    <text evidence="12">The sequence shown here is derived from an EMBL/GenBank/DDBJ whole genome shotgun (WGS) entry which is preliminary data.</text>
</comment>
<comment type="catalytic activity">
    <reaction evidence="8 10">
        <text>5-[(5-phospho-1-deoxy-D-ribulos-1-ylimino)methylamino]-1-(5-phospho-beta-D-ribosyl)imidazole-4-carboxamide + L-glutamine = D-erythro-1-(imidazol-4-yl)glycerol 3-phosphate + 5-amino-1-(5-phospho-beta-D-ribosyl)imidazole-4-carboxamide + L-glutamate + H(+)</text>
        <dbReference type="Rhea" id="RHEA:24793"/>
        <dbReference type="ChEBI" id="CHEBI:15378"/>
        <dbReference type="ChEBI" id="CHEBI:29985"/>
        <dbReference type="ChEBI" id="CHEBI:58278"/>
        <dbReference type="ChEBI" id="CHEBI:58359"/>
        <dbReference type="ChEBI" id="CHEBI:58475"/>
        <dbReference type="ChEBI" id="CHEBI:58525"/>
        <dbReference type="EC" id="4.3.2.10"/>
    </reaction>
</comment>
<dbReference type="Pfam" id="PF00117">
    <property type="entry name" value="GATase"/>
    <property type="match status" value="1"/>
</dbReference>